<reference evidence="2" key="1">
    <citation type="journal article" date="2019" name="Int. J. Syst. Evol. Microbiol.">
        <title>The Global Catalogue of Microorganisms (GCM) 10K type strain sequencing project: providing services to taxonomists for standard genome sequencing and annotation.</title>
        <authorList>
            <consortium name="The Broad Institute Genomics Platform"/>
            <consortium name="The Broad Institute Genome Sequencing Center for Infectious Disease"/>
            <person name="Wu L."/>
            <person name="Ma J."/>
        </authorList>
    </citation>
    <scope>NUCLEOTIDE SEQUENCE [LARGE SCALE GENOMIC DNA]</scope>
    <source>
        <strain evidence="2">JCM 17494</strain>
    </source>
</reference>
<organism evidence="1 2">
    <name type="scientific">Lentzea roselyniae</name>
    <dbReference type="NCBI Taxonomy" id="531940"/>
    <lineage>
        <taxon>Bacteria</taxon>
        <taxon>Bacillati</taxon>
        <taxon>Actinomycetota</taxon>
        <taxon>Actinomycetes</taxon>
        <taxon>Pseudonocardiales</taxon>
        <taxon>Pseudonocardiaceae</taxon>
        <taxon>Lentzea</taxon>
    </lineage>
</organism>
<evidence type="ECO:0000313" key="1">
    <source>
        <dbReference type="EMBL" id="GAA3677731.1"/>
    </source>
</evidence>
<proteinExistence type="predicted"/>
<keyword evidence="2" id="KW-1185">Reference proteome</keyword>
<dbReference type="EMBL" id="BAABBE010000032">
    <property type="protein sequence ID" value="GAA3677731.1"/>
    <property type="molecule type" value="Genomic_DNA"/>
</dbReference>
<protein>
    <recommendedName>
        <fullName evidence="3">Excreted virulence factor EspC, type VII ESX diderm</fullName>
    </recommendedName>
</protein>
<dbReference type="Proteomes" id="UP001500711">
    <property type="component" value="Unassembled WGS sequence"/>
</dbReference>
<dbReference type="RefSeq" id="WP_346135510.1">
    <property type="nucleotide sequence ID" value="NZ_BAABBE010000032.1"/>
</dbReference>
<evidence type="ECO:0008006" key="3">
    <source>
        <dbReference type="Google" id="ProtNLM"/>
    </source>
</evidence>
<name>A0ABP7C2I7_9PSEU</name>
<sequence>MSKISVDVEGLLRGGVNLDRITSLADSISSDLLAAVEAYRYAGGSGNDEMGQTFGQGYLPGAQRAIEFINLLQRVVHEASEATLNTGKTFEDANNQAAAIADQQQ</sequence>
<evidence type="ECO:0000313" key="2">
    <source>
        <dbReference type="Proteomes" id="UP001500711"/>
    </source>
</evidence>
<accession>A0ABP7C2I7</accession>
<comment type="caution">
    <text evidence="1">The sequence shown here is derived from an EMBL/GenBank/DDBJ whole genome shotgun (WGS) entry which is preliminary data.</text>
</comment>
<gene>
    <name evidence="1" type="ORF">GCM10022267_75710</name>
</gene>